<comment type="caution">
    <text evidence="2">The sequence shown here is derived from an EMBL/GenBank/DDBJ whole genome shotgun (WGS) entry which is preliminary data.</text>
</comment>
<feature type="region of interest" description="Disordered" evidence="1">
    <location>
        <begin position="204"/>
        <end position="232"/>
    </location>
</feature>
<accession>A0A7J0EZR8</accession>
<protein>
    <submittedName>
        <fullName evidence="2">Uncharacterized protein</fullName>
    </submittedName>
</protein>
<evidence type="ECO:0000256" key="1">
    <source>
        <dbReference type="SAM" id="MobiDB-lite"/>
    </source>
</evidence>
<evidence type="ECO:0000313" key="2">
    <source>
        <dbReference type="EMBL" id="GFY91439.1"/>
    </source>
</evidence>
<name>A0A7J0EZR8_9ERIC</name>
<feature type="compositionally biased region" description="Low complexity" evidence="1">
    <location>
        <begin position="204"/>
        <end position="224"/>
    </location>
</feature>
<evidence type="ECO:0000313" key="3">
    <source>
        <dbReference type="Proteomes" id="UP000585474"/>
    </source>
</evidence>
<keyword evidence="3" id="KW-1185">Reference proteome</keyword>
<sequence length="698" mass="76939">MKLNRSQQLVHDNATMEKFRRDHNIPNDVAIERLGPREEANTIEGNGNHIPVRIWLIHQAGLIFLISPLLKEVMARCRPSANVCQLRPNRAHGERVDAEGGDAIRCFRSITCILHSAPEMRHIGTYVHRQPLSSTLKTPSTPNEAGDAPNKDMYLNEFVWVSGSWEFQAGDDGLRSFPRYNGYNPAGFNSRLWKRFEQCTATIEAESTPSTSSASSLGLSSSSGEVEKGEEVNQGDLPIPVPFVSPAQIPIVEVLVVISGSEIVSDLAGNSKLEMMASGPFPDIMDITQLGSIAGYGRGSSSALLLLKRLAVKNYGRTRKVAELLNCMPLYHHICTYQADRLRQVRLPELDLAEQESTPSTSSASSLGLSSSSGEVEKGEEVNQGDLPIPVPFVSPAQIPIVEVLVVISGSEIVSDLGFPPVLPADEDEIEHSFNICGANLDFSTEMAPKLKDIALKKKKKGKGPTAKTIQGPLPVQDPVLTLPNLPIVFLPCPEFWAREVARVRWIDCRFHHLYFQRPLYRFVDVYGQFFTYCANCGGLFEEWRKEIKNRHLWWLSGGWQWLAVAVGSSSVHCKAKIMSSAAGAVFGKRLSDCQVSTARRSLGRANCLVTRQLQLGVCLDAVTACQGVGDAAADPIMPLRHDWYLACHVARCHNPSLRMLEETLWKSYPLPTSYPRDPLTVAPQPSSGARTLTKLVV</sequence>
<dbReference type="OrthoDB" id="1750920at2759"/>
<proteinExistence type="predicted"/>
<reference evidence="2 3" key="1">
    <citation type="submission" date="2019-07" db="EMBL/GenBank/DDBJ databases">
        <title>De Novo Assembly of kiwifruit Actinidia rufa.</title>
        <authorList>
            <person name="Sugita-Konishi S."/>
            <person name="Sato K."/>
            <person name="Mori E."/>
            <person name="Abe Y."/>
            <person name="Kisaki G."/>
            <person name="Hamano K."/>
            <person name="Suezawa K."/>
            <person name="Otani M."/>
            <person name="Fukuda T."/>
            <person name="Manabe T."/>
            <person name="Gomi K."/>
            <person name="Tabuchi M."/>
            <person name="Akimitsu K."/>
            <person name="Kataoka I."/>
        </authorList>
    </citation>
    <scope>NUCLEOTIDE SEQUENCE [LARGE SCALE GENOMIC DNA]</scope>
    <source>
        <strain evidence="3">cv. Fuchu</strain>
    </source>
</reference>
<gene>
    <name evidence="2" type="ORF">Acr_07g0016350</name>
</gene>
<dbReference type="Proteomes" id="UP000585474">
    <property type="component" value="Unassembled WGS sequence"/>
</dbReference>
<organism evidence="2 3">
    <name type="scientific">Actinidia rufa</name>
    <dbReference type="NCBI Taxonomy" id="165716"/>
    <lineage>
        <taxon>Eukaryota</taxon>
        <taxon>Viridiplantae</taxon>
        <taxon>Streptophyta</taxon>
        <taxon>Embryophyta</taxon>
        <taxon>Tracheophyta</taxon>
        <taxon>Spermatophyta</taxon>
        <taxon>Magnoliopsida</taxon>
        <taxon>eudicotyledons</taxon>
        <taxon>Gunneridae</taxon>
        <taxon>Pentapetalae</taxon>
        <taxon>asterids</taxon>
        <taxon>Ericales</taxon>
        <taxon>Actinidiaceae</taxon>
        <taxon>Actinidia</taxon>
    </lineage>
</organism>
<dbReference type="EMBL" id="BJWL01000007">
    <property type="protein sequence ID" value="GFY91439.1"/>
    <property type="molecule type" value="Genomic_DNA"/>
</dbReference>
<dbReference type="AlphaFoldDB" id="A0A7J0EZR8"/>
<feature type="compositionally biased region" description="Low complexity" evidence="1">
    <location>
        <begin position="357"/>
        <end position="374"/>
    </location>
</feature>
<feature type="region of interest" description="Disordered" evidence="1">
    <location>
        <begin position="353"/>
        <end position="383"/>
    </location>
</feature>